<dbReference type="Proteomes" id="UP001501727">
    <property type="component" value="Unassembled WGS sequence"/>
</dbReference>
<evidence type="ECO:0000259" key="2">
    <source>
        <dbReference type="Pfam" id="PF23678"/>
    </source>
</evidence>
<keyword evidence="4" id="KW-1185">Reference proteome</keyword>
<name>A0ABP7M8B0_9GAMM</name>
<dbReference type="InterPro" id="IPR029058">
    <property type="entry name" value="AB_hydrolase_fold"/>
</dbReference>
<dbReference type="EMBL" id="BAAAZU010000003">
    <property type="protein sequence ID" value="GAA3914557.1"/>
    <property type="molecule type" value="Genomic_DNA"/>
</dbReference>
<dbReference type="InterPro" id="IPR006311">
    <property type="entry name" value="TAT_signal"/>
</dbReference>
<gene>
    <name evidence="3" type="primary">yghX</name>
    <name evidence="3" type="ORF">GCM10022229_04470</name>
</gene>
<protein>
    <submittedName>
        <fullName evidence="3">YghX family hydrolase</fullName>
    </submittedName>
</protein>
<reference evidence="4" key="1">
    <citation type="journal article" date="2019" name="Int. J. Syst. Evol. Microbiol.">
        <title>The Global Catalogue of Microorganisms (GCM) 10K type strain sequencing project: providing services to taxonomists for standard genome sequencing and annotation.</title>
        <authorList>
            <consortium name="The Broad Institute Genomics Platform"/>
            <consortium name="The Broad Institute Genome Sequencing Center for Infectious Disease"/>
            <person name="Wu L."/>
            <person name="Ma J."/>
        </authorList>
    </citation>
    <scope>NUCLEOTIDE SEQUENCE [LARGE SCALE GENOMIC DNA]</scope>
    <source>
        <strain evidence="4">JCM 16916</strain>
    </source>
</reference>
<accession>A0ABP7M8B0</accession>
<evidence type="ECO:0000259" key="1">
    <source>
        <dbReference type="Pfam" id="PF01738"/>
    </source>
</evidence>
<dbReference type="GO" id="GO:0016787">
    <property type="term" value="F:hydrolase activity"/>
    <property type="evidence" value="ECO:0007669"/>
    <property type="project" value="UniProtKB-KW"/>
</dbReference>
<evidence type="ECO:0000313" key="3">
    <source>
        <dbReference type="EMBL" id="GAA3914557.1"/>
    </source>
</evidence>
<feature type="domain" description="Dienelactone hydrolase" evidence="1">
    <location>
        <begin position="88"/>
        <end position="295"/>
    </location>
</feature>
<dbReference type="Gene3D" id="3.40.50.1820">
    <property type="entry name" value="alpha/beta hydrolase"/>
    <property type="match status" value="1"/>
</dbReference>
<dbReference type="RefSeq" id="WP_344758311.1">
    <property type="nucleotide sequence ID" value="NZ_BAAAZU010000003.1"/>
</dbReference>
<dbReference type="Pfam" id="PF01738">
    <property type="entry name" value="DLH"/>
    <property type="match status" value="1"/>
</dbReference>
<dbReference type="PANTHER" id="PTHR46623">
    <property type="entry name" value="CARBOXYMETHYLENEBUTENOLIDASE-RELATED"/>
    <property type="match status" value="1"/>
</dbReference>
<comment type="caution">
    <text evidence="3">The sequence shown here is derived from an EMBL/GenBank/DDBJ whole genome shotgun (WGS) entry which is preliminary data.</text>
</comment>
<dbReference type="InterPro" id="IPR057802">
    <property type="entry name" value="YqhI_dom"/>
</dbReference>
<sequence>MSEDRRAKAGDFDPQVLRLFDQYVHGVIDRRGFLAGAARFAVGASGAAGLLAALSPQFAAAQQVKPDDARLSAKHVEFASPRGYGTARGYLVKPAKDGEPSPLVLVAHENRGLNPHIEDIARRLALDGFIAFAPDALFPLGGYPGDEDAARALFGKLDQDKVREDFLAAAGFLRGVEGGNGRLGAVGFCWGGGMVNVLATRLPELAAAAPFYGSPPPLEDVPKIKSELLVVLAANDERVNAAWPGYEAALKAAGVRHALYQPAGTEHGFNNDTTPRYDEDAAKEAWRRTLALFDRTLHSTASDG</sequence>
<feature type="domain" description="YqhI" evidence="2">
    <location>
        <begin position="6"/>
        <end position="38"/>
    </location>
</feature>
<evidence type="ECO:0000313" key="4">
    <source>
        <dbReference type="Proteomes" id="UP001501727"/>
    </source>
</evidence>
<dbReference type="Pfam" id="PF23678">
    <property type="entry name" value="YqhI"/>
    <property type="match status" value="1"/>
</dbReference>
<dbReference type="SUPFAM" id="SSF53474">
    <property type="entry name" value="alpha/beta-Hydrolases"/>
    <property type="match status" value="1"/>
</dbReference>
<dbReference type="PANTHER" id="PTHR46623:SF6">
    <property type="entry name" value="ALPHA_BETA-HYDROLASES SUPERFAMILY PROTEIN"/>
    <property type="match status" value="1"/>
</dbReference>
<keyword evidence="3" id="KW-0378">Hydrolase</keyword>
<organism evidence="3 4">
    <name type="scientific">Luteimonas lutimaris</name>
    <dbReference type="NCBI Taxonomy" id="698645"/>
    <lineage>
        <taxon>Bacteria</taxon>
        <taxon>Pseudomonadati</taxon>
        <taxon>Pseudomonadota</taxon>
        <taxon>Gammaproteobacteria</taxon>
        <taxon>Lysobacterales</taxon>
        <taxon>Lysobacteraceae</taxon>
        <taxon>Luteimonas</taxon>
    </lineage>
</organism>
<dbReference type="PROSITE" id="PS51318">
    <property type="entry name" value="TAT"/>
    <property type="match status" value="1"/>
</dbReference>
<dbReference type="InterPro" id="IPR051049">
    <property type="entry name" value="Dienelactone_hydrolase-like"/>
</dbReference>
<proteinExistence type="predicted"/>
<dbReference type="InterPro" id="IPR002925">
    <property type="entry name" value="Dienelactn_hydro"/>
</dbReference>